<sequence>MWVYLFYLLGVCCLYHFYRHKQVTKVKEGLEIGNFYRTLTYLTK</sequence>
<protein>
    <submittedName>
        <fullName evidence="1">Uncharacterized protein</fullName>
    </submittedName>
</protein>
<name>A0A396HX57_MEDTR</name>
<dbReference type="Proteomes" id="UP000265566">
    <property type="component" value="Chromosome 5"/>
</dbReference>
<reference evidence="2" key="1">
    <citation type="journal article" date="2018" name="Nat. Plants">
        <title>Whole-genome landscape of Medicago truncatula symbiotic genes.</title>
        <authorList>
            <person name="Pecrix Y."/>
            <person name="Staton S.E."/>
            <person name="Sallet E."/>
            <person name="Lelandais-Briere C."/>
            <person name="Moreau S."/>
            <person name="Carrere S."/>
            <person name="Blein T."/>
            <person name="Jardinaud M.F."/>
            <person name="Latrasse D."/>
            <person name="Zouine M."/>
            <person name="Zahm M."/>
            <person name="Kreplak J."/>
            <person name="Mayjonade B."/>
            <person name="Satge C."/>
            <person name="Perez M."/>
            <person name="Cauet S."/>
            <person name="Marande W."/>
            <person name="Chantry-Darmon C."/>
            <person name="Lopez-Roques C."/>
            <person name="Bouchez O."/>
            <person name="Berard A."/>
            <person name="Debelle F."/>
            <person name="Munos S."/>
            <person name="Bendahmane A."/>
            <person name="Berges H."/>
            <person name="Niebel A."/>
            <person name="Buitink J."/>
            <person name="Frugier F."/>
            <person name="Benhamed M."/>
            <person name="Crespi M."/>
            <person name="Gouzy J."/>
            <person name="Gamas P."/>
        </authorList>
    </citation>
    <scope>NUCLEOTIDE SEQUENCE [LARGE SCALE GENOMIC DNA]</scope>
    <source>
        <strain evidence="2">cv. Jemalong A17</strain>
    </source>
</reference>
<evidence type="ECO:0000313" key="1">
    <source>
        <dbReference type="EMBL" id="RHN57073.1"/>
    </source>
</evidence>
<dbReference type="AlphaFoldDB" id="A0A396HX57"/>
<dbReference type="EMBL" id="PSQE01000005">
    <property type="protein sequence ID" value="RHN57073.1"/>
    <property type="molecule type" value="Genomic_DNA"/>
</dbReference>
<evidence type="ECO:0000313" key="2">
    <source>
        <dbReference type="Proteomes" id="UP000265566"/>
    </source>
</evidence>
<proteinExistence type="predicted"/>
<comment type="caution">
    <text evidence="1">The sequence shown here is derived from an EMBL/GenBank/DDBJ whole genome shotgun (WGS) entry which is preliminary data.</text>
</comment>
<organism evidence="1 2">
    <name type="scientific">Medicago truncatula</name>
    <name type="common">Barrel medic</name>
    <name type="synonym">Medicago tribuloides</name>
    <dbReference type="NCBI Taxonomy" id="3880"/>
    <lineage>
        <taxon>Eukaryota</taxon>
        <taxon>Viridiplantae</taxon>
        <taxon>Streptophyta</taxon>
        <taxon>Embryophyta</taxon>
        <taxon>Tracheophyta</taxon>
        <taxon>Spermatophyta</taxon>
        <taxon>Magnoliopsida</taxon>
        <taxon>eudicotyledons</taxon>
        <taxon>Gunneridae</taxon>
        <taxon>Pentapetalae</taxon>
        <taxon>rosids</taxon>
        <taxon>fabids</taxon>
        <taxon>Fabales</taxon>
        <taxon>Fabaceae</taxon>
        <taxon>Papilionoideae</taxon>
        <taxon>50 kb inversion clade</taxon>
        <taxon>NPAAA clade</taxon>
        <taxon>Hologalegina</taxon>
        <taxon>IRL clade</taxon>
        <taxon>Trifolieae</taxon>
        <taxon>Medicago</taxon>
    </lineage>
</organism>
<accession>A0A396HX57</accession>
<gene>
    <name evidence="1" type="ORF">MtrunA17_Chr5g0436441</name>
</gene>
<dbReference type="Gramene" id="rna32567">
    <property type="protein sequence ID" value="RHN57073.1"/>
    <property type="gene ID" value="gene32567"/>
</dbReference>